<dbReference type="EMBL" id="MU155141">
    <property type="protein sequence ID" value="KAF9484645.1"/>
    <property type="molecule type" value="Genomic_DNA"/>
</dbReference>
<gene>
    <name evidence="1" type="ORF">BDN70DRAFT_81208</name>
</gene>
<sequence length="220" mass="24900">MRIFHDYTDAINDATFVEHASDIAGDTDPENSSFHWEEETTLFAELMDDGPYQTEEDRLDDLVNSLQEPLTELGTQAKRNIASTLVGTINHVRKTLGLIDGNVDPYYGKGLHLFKKGSTAIEATCHARETQIKEIHEMTQQKITVLLDELKAEHEFRDKLWAKLKASINEIMNPVLETIKDAPALTERTIVKLDKQLENEDSKAVNPTQKLLQQLLMRGA</sequence>
<dbReference type="AlphaFoldDB" id="A0A9P6D680"/>
<organism evidence="1 2">
    <name type="scientific">Pholiota conissans</name>
    <dbReference type="NCBI Taxonomy" id="109636"/>
    <lineage>
        <taxon>Eukaryota</taxon>
        <taxon>Fungi</taxon>
        <taxon>Dikarya</taxon>
        <taxon>Basidiomycota</taxon>
        <taxon>Agaricomycotina</taxon>
        <taxon>Agaricomycetes</taxon>
        <taxon>Agaricomycetidae</taxon>
        <taxon>Agaricales</taxon>
        <taxon>Agaricineae</taxon>
        <taxon>Strophariaceae</taxon>
        <taxon>Pholiota</taxon>
    </lineage>
</organism>
<comment type="caution">
    <text evidence="1">The sequence shown here is derived from an EMBL/GenBank/DDBJ whole genome shotgun (WGS) entry which is preliminary data.</text>
</comment>
<evidence type="ECO:0000313" key="1">
    <source>
        <dbReference type="EMBL" id="KAF9484645.1"/>
    </source>
</evidence>
<proteinExistence type="predicted"/>
<name>A0A9P6D680_9AGAR</name>
<dbReference type="OrthoDB" id="2678231at2759"/>
<keyword evidence="2" id="KW-1185">Reference proteome</keyword>
<protein>
    <submittedName>
        <fullName evidence="1">Uncharacterized protein</fullName>
    </submittedName>
</protein>
<accession>A0A9P6D680</accession>
<dbReference type="Proteomes" id="UP000807469">
    <property type="component" value="Unassembled WGS sequence"/>
</dbReference>
<reference evidence="1" key="1">
    <citation type="submission" date="2020-11" db="EMBL/GenBank/DDBJ databases">
        <authorList>
            <consortium name="DOE Joint Genome Institute"/>
            <person name="Ahrendt S."/>
            <person name="Riley R."/>
            <person name="Andreopoulos W."/>
            <person name="Labutti K."/>
            <person name="Pangilinan J."/>
            <person name="Ruiz-Duenas F.J."/>
            <person name="Barrasa J.M."/>
            <person name="Sanchez-Garcia M."/>
            <person name="Camarero S."/>
            <person name="Miyauchi S."/>
            <person name="Serrano A."/>
            <person name="Linde D."/>
            <person name="Babiker R."/>
            <person name="Drula E."/>
            <person name="Ayuso-Fernandez I."/>
            <person name="Pacheco R."/>
            <person name="Padilla G."/>
            <person name="Ferreira P."/>
            <person name="Barriuso J."/>
            <person name="Kellner H."/>
            <person name="Castanera R."/>
            <person name="Alfaro M."/>
            <person name="Ramirez L."/>
            <person name="Pisabarro A.G."/>
            <person name="Kuo A."/>
            <person name="Tritt A."/>
            <person name="Lipzen A."/>
            <person name="He G."/>
            <person name="Yan M."/>
            <person name="Ng V."/>
            <person name="Cullen D."/>
            <person name="Martin F."/>
            <person name="Rosso M.-N."/>
            <person name="Henrissat B."/>
            <person name="Hibbett D."/>
            <person name="Martinez A.T."/>
            <person name="Grigoriev I.V."/>
        </authorList>
    </citation>
    <scope>NUCLEOTIDE SEQUENCE</scope>
    <source>
        <strain evidence="1">CIRM-BRFM 674</strain>
    </source>
</reference>
<evidence type="ECO:0000313" key="2">
    <source>
        <dbReference type="Proteomes" id="UP000807469"/>
    </source>
</evidence>